<gene>
    <name evidence="2" type="ORF">C9J27_02820</name>
</gene>
<evidence type="ECO:0000313" key="2">
    <source>
        <dbReference type="EMBL" id="PSV00975.1"/>
    </source>
</evidence>
<reference evidence="2 3" key="1">
    <citation type="submission" date="2018-01" db="EMBL/GenBank/DDBJ databases">
        <title>Whole genome sequencing of Histamine producing bacteria.</title>
        <authorList>
            <person name="Butler K."/>
        </authorList>
    </citation>
    <scope>NUCLEOTIDE SEQUENCE [LARGE SCALE GENOMIC DNA]</scope>
    <source>
        <strain evidence="2 3">FS-7.2</strain>
    </source>
</reference>
<evidence type="ECO:0000313" key="3">
    <source>
        <dbReference type="Proteomes" id="UP000241426"/>
    </source>
</evidence>
<dbReference type="AlphaFoldDB" id="A0A2T3KMK0"/>
<name>A0A2T3KMK0_9GAMM</name>
<accession>A0A2T3KMK0</accession>
<sequence length="183" mass="20679">MKNEIAKNVIIESPFKGCDNTESGQHILYVNMVARKMLLEGKNVPLFFHTLYTQCLDDSSMEEREIGIKASLNFHNLVEKHVIAIDRGISDGMIYGVKAAIERGSDIEFLTLCDESSVEAKIIKQINDIENIEERWNVGLKTINSLKKDNWGDVSGYRLTSHTLMVDTKNTLMGIADRIDCIQ</sequence>
<feature type="domain" description="DUF7768" evidence="1">
    <location>
        <begin position="7"/>
        <end position="109"/>
    </location>
</feature>
<dbReference type="InterPro" id="IPR056670">
    <property type="entry name" value="DUF7768"/>
</dbReference>
<comment type="caution">
    <text evidence="2">The sequence shown here is derived from an EMBL/GenBank/DDBJ whole genome shotgun (WGS) entry which is preliminary data.</text>
</comment>
<dbReference type="EMBL" id="PYNF01000002">
    <property type="protein sequence ID" value="PSV00975.1"/>
    <property type="molecule type" value="Genomic_DNA"/>
</dbReference>
<evidence type="ECO:0000259" key="1">
    <source>
        <dbReference type="Pfam" id="PF24963"/>
    </source>
</evidence>
<dbReference type="RefSeq" id="WP_107288703.1">
    <property type="nucleotide sequence ID" value="NZ_PYNF01000002.1"/>
</dbReference>
<protein>
    <recommendedName>
        <fullName evidence="1">DUF7768 domain-containing protein</fullName>
    </recommendedName>
</protein>
<dbReference type="Proteomes" id="UP000241426">
    <property type="component" value="Unassembled WGS sequence"/>
</dbReference>
<organism evidence="2 3">
    <name type="scientific">Photobacterium kishitanii</name>
    <dbReference type="NCBI Taxonomy" id="318456"/>
    <lineage>
        <taxon>Bacteria</taxon>
        <taxon>Pseudomonadati</taxon>
        <taxon>Pseudomonadota</taxon>
        <taxon>Gammaproteobacteria</taxon>
        <taxon>Vibrionales</taxon>
        <taxon>Vibrionaceae</taxon>
        <taxon>Photobacterium</taxon>
    </lineage>
</organism>
<proteinExistence type="predicted"/>
<dbReference type="Pfam" id="PF24963">
    <property type="entry name" value="DUF7768"/>
    <property type="match status" value="1"/>
</dbReference>